<evidence type="ECO:0000313" key="1">
    <source>
        <dbReference type="EMBL" id="PVU84705.1"/>
    </source>
</evidence>
<accession>A0A2T9XXB4</accession>
<dbReference type="EMBL" id="MBFR01001045">
    <property type="protein sequence ID" value="PVU84705.1"/>
    <property type="molecule type" value="Genomic_DNA"/>
</dbReference>
<evidence type="ECO:0000313" key="2">
    <source>
        <dbReference type="Proteomes" id="UP000245383"/>
    </source>
</evidence>
<reference evidence="1 2" key="1">
    <citation type="journal article" date="2018" name="MBio">
        <title>Comparative Genomics Reveals the Core Gene Toolbox for the Fungus-Insect Symbiosis.</title>
        <authorList>
            <person name="Wang Y."/>
            <person name="Stata M."/>
            <person name="Wang W."/>
            <person name="Stajich J.E."/>
            <person name="White M.M."/>
            <person name="Moncalvo J.M."/>
        </authorList>
    </citation>
    <scope>NUCLEOTIDE SEQUENCE [LARGE SCALE GENOMIC DNA]</scope>
    <source>
        <strain evidence="1 2">SWE-8-4</strain>
    </source>
</reference>
<proteinExistence type="predicted"/>
<organism evidence="1 2">
    <name type="scientific">Smittium simulii</name>
    <dbReference type="NCBI Taxonomy" id="133385"/>
    <lineage>
        <taxon>Eukaryota</taxon>
        <taxon>Fungi</taxon>
        <taxon>Fungi incertae sedis</taxon>
        <taxon>Zoopagomycota</taxon>
        <taxon>Kickxellomycotina</taxon>
        <taxon>Harpellomycetes</taxon>
        <taxon>Harpellales</taxon>
        <taxon>Legeriomycetaceae</taxon>
        <taxon>Smittium</taxon>
    </lineage>
</organism>
<protein>
    <submittedName>
        <fullName evidence="1">Uncharacterized protein</fullName>
    </submittedName>
</protein>
<dbReference type="Proteomes" id="UP000245383">
    <property type="component" value="Unassembled WGS sequence"/>
</dbReference>
<sequence>MHLTTQTLHNADCRNSHLAASIGRGTDGMDGSCPLCLDVTENSLATQANHLLVECRTLDGNRSSSGLQLVLKGTTEYNPTASKLCGIYLLGGVPGSCPLIAHMSVEPK</sequence>
<comment type="caution">
    <text evidence="1">The sequence shown here is derived from an EMBL/GenBank/DDBJ whole genome shotgun (WGS) entry which is preliminary data.</text>
</comment>
<dbReference type="AlphaFoldDB" id="A0A2T9XXB4"/>
<name>A0A2T9XXB4_9FUNG</name>
<keyword evidence="2" id="KW-1185">Reference proteome</keyword>
<gene>
    <name evidence="1" type="ORF">BB561_007028</name>
</gene>